<dbReference type="RefSeq" id="WP_146443285.1">
    <property type="nucleotide sequence ID" value="NZ_SJPR01000001.1"/>
</dbReference>
<dbReference type="SUPFAM" id="SSF88659">
    <property type="entry name" value="Sigma3 and sigma4 domains of RNA polymerase sigma factors"/>
    <property type="match status" value="1"/>
</dbReference>
<dbReference type="Gene3D" id="1.10.10.10">
    <property type="entry name" value="Winged helix-like DNA-binding domain superfamily/Winged helix DNA-binding domain"/>
    <property type="match status" value="1"/>
</dbReference>
<dbReference type="Gene3D" id="1.10.1740.10">
    <property type="match status" value="1"/>
</dbReference>
<dbReference type="GO" id="GO:0016987">
    <property type="term" value="F:sigma factor activity"/>
    <property type="evidence" value="ECO:0007669"/>
    <property type="project" value="UniProtKB-KW"/>
</dbReference>
<dbReference type="InterPro" id="IPR014284">
    <property type="entry name" value="RNA_pol_sigma-70_dom"/>
</dbReference>
<comment type="caution">
    <text evidence="6">The sequence shown here is derived from an EMBL/GenBank/DDBJ whole genome shotgun (WGS) entry which is preliminary data.</text>
</comment>
<dbReference type="InterPro" id="IPR039425">
    <property type="entry name" value="RNA_pol_sigma-70-like"/>
</dbReference>
<organism evidence="6 7">
    <name type="scientific">Botrimarina colliarenosi</name>
    <dbReference type="NCBI Taxonomy" id="2528001"/>
    <lineage>
        <taxon>Bacteria</taxon>
        <taxon>Pseudomonadati</taxon>
        <taxon>Planctomycetota</taxon>
        <taxon>Planctomycetia</taxon>
        <taxon>Pirellulales</taxon>
        <taxon>Lacipirellulaceae</taxon>
        <taxon>Botrimarina</taxon>
    </lineage>
</organism>
<evidence type="ECO:0000313" key="6">
    <source>
        <dbReference type="EMBL" id="TWT99896.1"/>
    </source>
</evidence>
<dbReference type="PANTHER" id="PTHR43133:SF51">
    <property type="entry name" value="RNA POLYMERASE SIGMA FACTOR"/>
    <property type="match status" value="1"/>
</dbReference>
<keyword evidence="4" id="KW-0804">Transcription</keyword>
<gene>
    <name evidence="6" type="primary">sigW_1</name>
    <name evidence="6" type="ORF">Pla108_08390</name>
</gene>
<dbReference type="InterPro" id="IPR013324">
    <property type="entry name" value="RNA_pol_sigma_r3/r4-like"/>
</dbReference>
<accession>A0A5C6AKC9</accession>
<evidence type="ECO:0000259" key="5">
    <source>
        <dbReference type="Pfam" id="PF04542"/>
    </source>
</evidence>
<keyword evidence="3" id="KW-0731">Sigma factor</keyword>
<evidence type="ECO:0000313" key="7">
    <source>
        <dbReference type="Proteomes" id="UP000317421"/>
    </source>
</evidence>
<dbReference type="OrthoDB" id="9795666at2"/>
<dbReference type="Pfam" id="PF04542">
    <property type="entry name" value="Sigma70_r2"/>
    <property type="match status" value="1"/>
</dbReference>
<dbReference type="InterPro" id="IPR007627">
    <property type="entry name" value="RNA_pol_sigma70_r2"/>
</dbReference>
<dbReference type="EMBL" id="SJPR01000001">
    <property type="protein sequence ID" value="TWT99896.1"/>
    <property type="molecule type" value="Genomic_DNA"/>
</dbReference>
<dbReference type="PANTHER" id="PTHR43133">
    <property type="entry name" value="RNA POLYMERASE ECF-TYPE SIGMA FACTO"/>
    <property type="match status" value="1"/>
</dbReference>
<keyword evidence="7" id="KW-1185">Reference proteome</keyword>
<dbReference type="InterPro" id="IPR013325">
    <property type="entry name" value="RNA_pol_sigma_r2"/>
</dbReference>
<sequence length="218" mass="24353">MTAIATPLSAQRPSAAELFETTPTFRVVTAQDLPLTEWETEDLVRAAQDDDREAFGELVVRFEGMVQAVALRRLGNYAEAAELSQEVLIRAMDRLHQLSEPRAFGAWLKSITVRMAINRQVRRKRSVDTEPATLEATCIDERRSPVEAALTAERAEQVRDGLARLGDLDRTTLEAFYVRGQSLVEMSDSFSAPVGTIKRRLHVARKRLAAELGELFAV</sequence>
<proteinExistence type="inferred from homology"/>
<dbReference type="SUPFAM" id="SSF88946">
    <property type="entry name" value="Sigma2 domain of RNA polymerase sigma factors"/>
    <property type="match status" value="1"/>
</dbReference>
<dbReference type="GO" id="GO:0006352">
    <property type="term" value="P:DNA-templated transcription initiation"/>
    <property type="evidence" value="ECO:0007669"/>
    <property type="project" value="InterPro"/>
</dbReference>
<dbReference type="Proteomes" id="UP000317421">
    <property type="component" value="Unassembled WGS sequence"/>
</dbReference>
<feature type="domain" description="RNA polymerase sigma-70 region 2" evidence="5">
    <location>
        <begin position="58"/>
        <end position="125"/>
    </location>
</feature>
<dbReference type="NCBIfam" id="TIGR02937">
    <property type="entry name" value="sigma70-ECF"/>
    <property type="match status" value="1"/>
</dbReference>
<dbReference type="InterPro" id="IPR036388">
    <property type="entry name" value="WH-like_DNA-bd_sf"/>
</dbReference>
<keyword evidence="2" id="KW-0805">Transcription regulation</keyword>
<evidence type="ECO:0000256" key="1">
    <source>
        <dbReference type="ARBA" id="ARBA00010641"/>
    </source>
</evidence>
<dbReference type="AlphaFoldDB" id="A0A5C6AKC9"/>
<comment type="similarity">
    <text evidence="1">Belongs to the sigma-70 factor family. ECF subfamily.</text>
</comment>
<reference evidence="6 7" key="1">
    <citation type="submission" date="2019-02" db="EMBL/GenBank/DDBJ databases">
        <title>Deep-cultivation of Planctomycetes and their phenomic and genomic characterization uncovers novel biology.</title>
        <authorList>
            <person name="Wiegand S."/>
            <person name="Jogler M."/>
            <person name="Boedeker C."/>
            <person name="Pinto D."/>
            <person name="Vollmers J."/>
            <person name="Rivas-Marin E."/>
            <person name="Kohn T."/>
            <person name="Peeters S.H."/>
            <person name="Heuer A."/>
            <person name="Rast P."/>
            <person name="Oberbeckmann S."/>
            <person name="Bunk B."/>
            <person name="Jeske O."/>
            <person name="Meyerdierks A."/>
            <person name="Storesund J.E."/>
            <person name="Kallscheuer N."/>
            <person name="Luecker S."/>
            <person name="Lage O.M."/>
            <person name="Pohl T."/>
            <person name="Merkel B.J."/>
            <person name="Hornburger P."/>
            <person name="Mueller R.-W."/>
            <person name="Bruemmer F."/>
            <person name="Labrenz M."/>
            <person name="Spormann A.M."/>
            <person name="Op Den Camp H."/>
            <person name="Overmann J."/>
            <person name="Amann R."/>
            <person name="Jetten M.S.M."/>
            <person name="Mascher T."/>
            <person name="Medema M.H."/>
            <person name="Devos D.P."/>
            <person name="Kaster A.-K."/>
            <person name="Ovreas L."/>
            <person name="Rohde M."/>
            <person name="Galperin M.Y."/>
            <person name="Jogler C."/>
        </authorList>
    </citation>
    <scope>NUCLEOTIDE SEQUENCE [LARGE SCALE GENOMIC DNA]</scope>
    <source>
        <strain evidence="6 7">Pla108</strain>
    </source>
</reference>
<evidence type="ECO:0000256" key="4">
    <source>
        <dbReference type="ARBA" id="ARBA00023163"/>
    </source>
</evidence>
<evidence type="ECO:0000256" key="2">
    <source>
        <dbReference type="ARBA" id="ARBA00023015"/>
    </source>
</evidence>
<name>A0A5C6AKC9_9BACT</name>
<evidence type="ECO:0000256" key="3">
    <source>
        <dbReference type="ARBA" id="ARBA00023082"/>
    </source>
</evidence>
<protein>
    <submittedName>
        <fullName evidence="6">ECF RNA polymerase sigma factor SigW</fullName>
    </submittedName>
</protein>